<dbReference type="PATRIC" id="fig|55802.8.peg.1015"/>
<name>A0A0S1XB38_THEBA</name>
<gene>
    <name evidence="1" type="ORF">TBCH5v1_1025</name>
</gene>
<dbReference type="STRING" id="55802.TBCH5v1_1025"/>
<organism evidence="1 2">
    <name type="scientific">Thermococcus barophilus</name>
    <dbReference type="NCBI Taxonomy" id="55802"/>
    <lineage>
        <taxon>Archaea</taxon>
        <taxon>Methanobacteriati</taxon>
        <taxon>Methanobacteriota</taxon>
        <taxon>Thermococci</taxon>
        <taxon>Thermococcales</taxon>
        <taxon>Thermococcaceae</taxon>
        <taxon>Thermococcus</taxon>
    </lineage>
</organism>
<evidence type="ECO:0000313" key="2">
    <source>
        <dbReference type="Proteomes" id="UP000066042"/>
    </source>
</evidence>
<evidence type="ECO:0000313" key="1">
    <source>
        <dbReference type="EMBL" id="ALM74968.1"/>
    </source>
</evidence>
<reference evidence="1 2" key="1">
    <citation type="journal article" date="2016" name="Genome Announc.">
        <title>Complete genome sequence of the hyperthermophilic and piezophilic archaeon Thermococcus barophilus Ch5, capable of growth at the expense of hydrogenogenesis from carbon monoxide and formate.</title>
        <authorList>
            <person name="Oger P."/>
            <person name="Sokolova T.G."/>
            <person name="Kozhevnikova D.A."/>
            <person name="Taranov E.A."/>
            <person name="Vannier P."/>
            <person name="Lee H.S."/>
            <person name="Kwon K.K."/>
            <person name="Kang S.G."/>
            <person name="Lee J.H."/>
            <person name="Bonch-Osmolovskaya E.A."/>
            <person name="Lebedinsky A.V."/>
        </authorList>
    </citation>
    <scope>NUCLEOTIDE SEQUENCE [LARGE SCALE GENOMIC DNA]</scope>
    <source>
        <strain evidence="2">Ch5</strain>
    </source>
</reference>
<sequence length="51" mass="5914">MSDFCSISSIYTRKFSLYVKQPKSFYEEKFIDNLEIMTHVIEGGIESDKGT</sequence>
<accession>A0A0S1XB38</accession>
<dbReference type="Proteomes" id="UP000066042">
    <property type="component" value="Chromosome"/>
</dbReference>
<dbReference type="EMBL" id="CP013050">
    <property type="protein sequence ID" value="ALM74968.1"/>
    <property type="molecule type" value="Genomic_DNA"/>
</dbReference>
<dbReference type="AlphaFoldDB" id="A0A0S1XB38"/>
<protein>
    <submittedName>
        <fullName evidence="1">Uncharacterized protein</fullName>
    </submittedName>
</protein>
<proteinExistence type="predicted"/>